<dbReference type="KEGG" id="ghi:107890212"/>
<evidence type="ECO:0000256" key="3">
    <source>
        <dbReference type="RuleBase" id="RU003616"/>
    </source>
</evidence>
<accession>A0A1U8HVZ4</accession>
<sequence>MISSICTLYSSLLYSHFIESRRKMALISQLFGDEIYDPFLSMVNKCPVLNTPTDWKETPEAHVFISDLPGLNKKEVNVEIDDERVLKIYGERKEDKDDKNVKWHRVERCRGEFRRSFWLPENVKTDGVKASMEDGVLVATVPKQEVKKPEKKMIEIEEIKC</sequence>
<evidence type="ECO:0000256" key="1">
    <source>
        <dbReference type="ARBA" id="ARBA00023016"/>
    </source>
</evidence>
<dbReference type="AlphaFoldDB" id="A0A1U8HVZ4"/>
<reference evidence="6" key="2">
    <citation type="submission" date="2025-08" db="UniProtKB">
        <authorList>
            <consortium name="RefSeq"/>
        </authorList>
    </citation>
    <scope>IDENTIFICATION</scope>
</reference>
<gene>
    <name evidence="6" type="primary">LOC107890212</name>
</gene>
<dbReference type="PROSITE" id="PS01031">
    <property type="entry name" value="SHSP"/>
    <property type="match status" value="1"/>
</dbReference>
<evidence type="ECO:0000313" key="5">
    <source>
        <dbReference type="Proteomes" id="UP000818029"/>
    </source>
</evidence>
<dbReference type="GO" id="GO:0009651">
    <property type="term" value="P:response to salt stress"/>
    <property type="evidence" value="ECO:0000318"/>
    <property type="project" value="GO_Central"/>
</dbReference>
<dbReference type="GO" id="GO:0006457">
    <property type="term" value="P:protein folding"/>
    <property type="evidence" value="ECO:0000318"/>
    <property type="project" value="GO_Central"/>
</dbReference>
<keyword evidence="1 6" id="KW-0346">Stress response</keyword>
<dbReference type="GeneID" id="107890212"/>
<dbReference type="Pfam" id="PF00011">
    <property type="entry name" value="HSP20"/>
    <property type="match status" value="1"/>
</dbReference>
<evidence type="ECO:0000259" key="4">
    <source>
        <dbReference type="PROSITE" id="PS01031"/>
    </source>
</evidence>
<dbReference type="GO" id="GO:0009408">
    <property type="term" value="P:response to heat"/>
    <property type="evidence" value="ECO:0000318"/>
    <property type="project" value="GO_Central"/>
</dbReference>
<dbReference type="Gene3D" id="2.60.40.790">
    <property type="match status" value="1"/>
</dbReference>
<dbReference type="STRING" id="3635.A0A1U8HVZ4"/>
<dbReference type="PaxDb" id="3635-A0A1U8HVZ4"/>
<dbReference type="InterPro" id="IPR002068">
    <property type="entry name" value="A-crystallin/Hsp20_dom"/>
</dbReference>
<organism evidence="5 6">
    <name type="scientific">Gossypium hirsutum</name>
    <name type="common">Upland cotton</name>
    <name type="synonym">Gossypium mexicanum</name>
    <dbReference type="NCBI Taxonomy" id="3635"/>
    <lineage>
        <taxon>Eukaryota</taxon>
        <taxon>Viridiplantae</taxon>
        <taxon>Streptophyta</taxon>
        <taxon>Embryophyta</taxon>
        <taxon>Tracheophyta</taxon>
        <taxon>Spermatophyta</taxon>
        <taxon>Magnoliopsida</taxon>
        <taxon>eudicotyledons</taxon>
        <taxon>Gunneridae</taxon>
        <taxon>Pentapetalae</taxon>
        <taxon>rosids</taxon>
        <taxon>malvids</taxon>
        <taxon>Malvales</taxon>
        <taxon>Malvaceae</taxon>
        <taxon>Malvoideae</taxon>
        <taxon>Gossypium</taxon>
    </lineage>
</organism>
<dbReference type="SMR" id="A0A1U8HVZ4"/>
<name>A0A1U8HVZ4_GOSHI</name>
<dbReference type="PANTHER" id="PTHR11527">
    <property type="entry name" value="HEAT-SHOCK PROTEIN 20 FAMILY MEMBER"/>
    <property type="match status" value="1"/>
</dbReference>
<dbReference type="GO" id="GO:0051082">
    <property type="term" value="F:unfolded protein binding"/>
    <property type="evidence" value="ECO:0000318"/>
    <property type="project" value="GO_Central"/>
</dbReference>
<dbReference type="Proteomes" id="UP000818029">
    <property type="component" value="Chromosome A09"/>
</dbReference>
<protein>
    <submittedName>
        <fullName evidence="6">18.1 kDa class I heat shock protein</fullName>
    </submittedName>
</protein>
<dbReference type="InterPro" id="IPR008978">
    <property type="entry name" value="HSP20-like_chaperone"/>
</dbReference>
<proteinExistence type="inferred from homology"/>
<comment type="similarity">
    <text evidence="2 3">Belongs to the small heat shock protein (HSP20) family.</text>
</comment>
<dbReference type="InterPro" id="IPR031107">
    <property type="entry name" value="Small_HSP"/>
</dbReference>
<dbReference type="SUPFAM" id="SSF49764">
    <property type="entry name" value="HSP20-like chaperones"/>
    <property type="match status" value="1"/>
</dbReference>
<dbReference type="CDD" id="cd06472">
    <property type="entry name" value="ACD_ScHsp26_like"/>
    <property type="match status" value="1"/>
</dbReference>
<reference evidence="5" key="1">
    <citation type="journal article" date="2020" name="Nat. Genet.">
        <title>Genomic diversifications of five Gossypium allopolyploid species and their impact on cotton improvement.</title>
        <authorList>
            <person name="Chen Z.J."/>
            <person name="Sreedasyam A."/>
            <person name="Ando A."/>
            <person name="Song Q."/>
            <person name="De Santiago L.M."/>
            <person name="Hulse-Kemp A.M."/>
            <person name="Ding M."/>
            <person name="Ye W."/>
            <person name="Kirkbride R.C."/>
            <person name="Jenkins J."/>
            <person name="Plott C."/>
            <person name="Lovell J."/>
            <person name="Lin Y.M."/>
            <person name="Vaughn R."/>
            <person name="Liu B."/>
            <person name="Simpson S."/>
            <person name="Scheffler B.E."/>
            <person name="Wen L."/>
            <person name="Saski C.A."/>
            <person name="Grover C.E."/>
            <person name="Hu G."/>
            <person name="Conover J.L."/>
            <person name="Carlson J.W."/>
            <person name="Shu S."/>
            <person name="Boston L.B."/>
            <person name="Williams M."/>
            <person name="Peterson D.G."/>
            <person name="McGee K."/>
            <person name="Jones D.C."/>
            <person name="Wendel J.F."/>
            <person name="Stelly D.M."/>
            <person name="Grimwood J."/>
            <person name="Schmutz J."/>
        </authorList>
    </citation>
    <scope>NUCLEOTIDE SEQUENCE [LARGE SCALE GENOMIC DNA]</scope>
    <source>
        <strain evidence="5">cv. TM-1</strain>
    </source>
</reference>
<dbReference type="GO" id="GO:0042542">
    <property type="term" value="P:response to hydrogen peroxide"/>
    <property type="evidence" value="ECO:0000318"/>
    <property type="project" value="GO_Central"/>
</dbReference>
<dbReference type="RefSeq" id="XP_016670191.1">
    <property type="nucleotide sequence ID" value="XM_016814702.2"/>
</dbReference>
<feature type="domain" description="SHSP" evidence="4">
    <location>
        <begin position="44"/>
        <end position="159"/>
    </location>
</feature>
<evidence type="ECO:0000313" key="6">
    <source>
        <dbReference type="RefSeq" id="XP_016670191.1"/>
    </source>
</evidence>
<keyword evidence="5" id="KW-1185">Reference proteome</keyword>
<dbReference type="GO" id="GO:0051259">
    <property type="term" value="P:protein complex oligomerization"/>
    <property type="evidence" value="ECO:0000318"/>
    <property type="project" value="GO_Central"/>
</dbReference>
<evidence type="ECO:0000256" key="2">
    <source>
        <dbReference type="PROSITE-ProRule" id="PRU00285"/>
    </source>
</evidence>
<dbReference type="OrthoDB" id="1245404at2759"/>